<evidence type="ECO:0000256" key="1">
    <source>
        <dbReference type="SAM" id="MobiDB-lite"/>
    </source>
</evidence>
<dbReference type="EMBL" id="NDHI03003387">
    <property type="protein sequence ID" value="PNJ70162.1"/>
    <property type="molecule type" value="Genomic_DNA"/>
</dbReference>
<dbReference type="PANTHER" id="PTHR14716:SF0">
    <property type="entry name" value="CILIA- AND FLAGELLA-ASSOCIATED PROTEIN 69"/>
    <property type="match status" value="1"/>
</dbReference>
<dbReference type="GO" id="GO:0097730">
    <property type="term" value="C:non-motile cilium"/>
    <property type="evidence" value="ECO:0007669"/>
    <property type="project" value="TreeGrafter"/>
</dbReference>
<comment type="caution">
    <text evidence="3">The sequence shown here is derived from an EMBL/GenBank/DDBJ whole genome shotgun (WGS) entry which is preliminary data.</text>
</comment>
<dbReference type="InterPro" id="IPR048733">
    <property type="entry name" value="CFA69_ARM_dom"/>
</dbReference>
<proteinExistence type="predicted"/>
<evidence type="ECO:0000259" key="2">
    <source>
        <dbReference type="Pfam" id="PF21049"/>
    </source>
</evidence>
<feature type="domain" description="Cilia- and flagella-associated protein 69 ARM repeats" evidence="2">
    <location>
        <begin position="46"/>
        <end position="227"/>
    </location>
</feature>
<protein>
    <submittedName>
        <fullName evidence="3">CFAP69 isoform 9</fullName>
    </submittedName>
</protein>
<feature type="region of interest" description="Disordered" evidence="1">
    <location>
        <begin position="1"/>
        <end position="21"/>
    </location>
</feature>
<dbReference type="GO" id="GO:1902093">
    <property type="term" value="P:positive regulation of flagellated sperm motility"/>
    <property type="evidence" value="ECO:0007669"/>
    <property type="project" value="TreeGrafter"/>
</dbReference>
<dbReference type="Pfam" id="PF21049">
    <property type="entry name" value="CFA69_ARM_rpt"/>
    <property type="match status" value="1"/>
</dbReference>
<reference evidence="3" key="1">
    <citation type="submission" date="2017-12" db="EMBL/GenBank/DDBJ databases">
        <title>High-resolution comparative analysis of great ape genomes.</title>
        <authorList>
            <person name="Pollen A."/>
            <person name="Hastie A."/>
            <person name="Hormozdiari F."/>
            <person name="Dougherty M."/>
            <person name="Liu R."/>
            <person name="Chaisson M."/>
            <person name="Hoppe E."/>
            <person name="Hill C."/>
            <person name="Pang A."/>
            <person name="Hillier L."/>
            <person name="Baker C."/>
            <person name="Armstrong J."/>
            <person name="Shendure J."/>
            <person name="Paten B."/>
            <person name="Wilson R."/>
            <person name="Chao H."/>
            <person name="Schneider V."/>
            <person name="Ventura M."/>
            <person name="Kronenberg Z."/>
            <person name="Murali S."/>
            <person name="Gordon D."/>
            <person name="Cantsilieris S."/>
            <person name="Munson K."/>
            <person name="Nelson B."/>
            <person name="Raja A."/>
            <person name="Underwood J."/>
            <person name="Diekhans M."/>
            <person name="Fiddes I."/>
            <person name="Haussler D."/>
            <person name="Eichler E."/>
        </authorList>
    </citation>
    <scope>NUCLEOTIDE SEQUENCE [LARGE SCALE GENOMIC DNA]</scope>
    <source>
        <strain evidence="3">Susie</strain>
    </source>
</reference>
<organism evidence="3">
    <name type="scientific">Pongo abelii</name>
    <name type="common">Sumatran orangutan</name>
    <name type="synonym">Pongo pygmaeus abelii</name>
    <dbReference type="NCBI Taxonomy" id="9601"/>
    <lineage>
        <taxon>Eukaryota</taxon>
        <taxon>Metazoa</taxon>
        <taxon>Chordata</taxon>
        <taxon>Craniata</taxon>
        <taxon>Vertebrata</taxon>
        <taxon>Euteleostomi</taxon>
        <taxon>Mammalia</taxon>
        <taxon>Eutheria</taxon>
        <taxon>Euarchontoglires</taxon>
        <taxon>Primates</taxon>
        <taxon>Haplorrhini</taxon>
        <taxon>Catarrhini</taxon>
        <taxon>Hominidae</taxon>
        <taxon>Pongo</taxon>
    </lineage>
</organism>
<feature type="compositionally biased region" description="Low complexity" evidence="1">
    <location>
        <begin position="1"/>
        <end position="14"/>
    </location>
</feature>
<accession>A0A2J8WK74</accession>
<dbReference type="AlphaFoldDB" id="A0A2J8WK74"/>
<name>A0A2J8WK74_PONAB</name>
<evidence type="ECO:0000313" key="3">
    <source>
        <dbReference type="EMBL" id="PNJ70162.1"/>
    </source>
</evidence>
<dbReference type="GO" id="GO:0042048">
    <property type="term" value="P:olfactory behavior"/>
    <property type="evidence" value="ECO:0007669"/>
    <property type="project" value="TreeGrafter"/>
</dbReference>
<dbReference type="InterPro" id="IPR048732">
    <property type="entry name" value="CFA69"/>
</dbReference>
<dbReference type="GO" id="GO:1990834">
    <property type="term" value="P:response to odorant"/>
    <property type="evidence" value="ECO:0007669"/>
    <property type="project" value="TreeGrafter"/>
</dbReference>
<sequence length="229" mass="25614">MWTEEAGATAEAQESGIRNKSSSFSQIPVVGVVTEDDEAQGVFKPMDLNRVIKLLEETDKDGLEEKQLKFVKKLVRCYQNGLPLRDLAQIFKILNLCAGKIKNQPHFIESAYDIIKLCGLPFLKKKVSDEITYAEDTANSIALLGDLMKIPSSELRIQICKCIVDFYHAEPPKKHIPGYQQASSSYKIQMAEVGGLAKTMVQSMTLLENQLVEKLWVLKVLQHLSTSGL</sequence>
<gene>
    <name evidence="3" type="ORF">CR201_G0010116</name>
</gene>
<dbReference type="PANTHER" id="PTHR14716">
    <property type="entry name" value="CILIA- AND FLAGELLA-ASSOCIATED PROTEIN 69"/>
    <property type="match status" value="1"/>
</dbReference>
<dbReference type="GO" id="GO:0097225">
    <property type="term" value="C:sperm midpiece"/>
    <property type="evidence" value="ECO:0007669"/>
    <property type="project" value="TreeGrafter"/>
</dbReference>